<evidence type="ECO:0000256" key="1">
    <source>
        <dbReference type="SAM" id="MobiDB-lite"/>
    </source>
</evidence>
<name>A0ABW4R020_9BACT</name>
<gene>
    <name evidence="2" type="ORF">ACFSDX_21490</name>
</gene>
<dbReference type="EMBL" id="JBHUFD010000018">
    <property type="protein sequence ID" value="MFD1875022.1"/>
    <property type="molecule type" value="Genomic_DNA"/>
</dbReference>
<protein>
    <recommendedName>
        <fullName evidence="4">Glycine zipper domain-containing protein</fullName>
    </recommendedName>
</protein>
<evidence type="ECO:0008006" key="4">
    <source>
        <dbReference type="Google" id="ProtNLM"/>
    </source>
</evidence>
<organism evidence="2 3">
    <name type="scientific">Hymenobacter bucti</name>
    <dbReference type="NCBI Taxonomy" id="1844114"/>
    <lineage>
        <taxon>Bacteria</taxon>
        <taxon>Pseudomonadati</taxon>
        <taxon>Bacteroidota</taxon>
        <taxon>Cytophagia</taxon>
        <taxon>Cytophagales</taxon>
        <taxon>Hymenobacteraceae</taxon>
        <taxon>Hymenobacter</taxon>
    </lineage>
</organism>
<reference evidence="3" key="1">
    <citation type="journal article" date="2019" name="Int. J. Syst. Evol. Microbiol.">
        <title>The Global Catalogue of Microorganisms (GCM) 10K type strain sequencing project: providing services to taxonomists for standard genome sequencing and annotation.</title>
        <authorList>
            <consortium name="The Broad Institute Genomics Platform"/>
            <consortium name="The Broad Institute Genome Sequencing Center for Infectious Disease"/>
            <person name="Wu L."/>
            <person name="Ma J."/>
        </authorList>
    </citation>
    <scope>NUCLEOTIDE SEQUENCE [LARGE SCALE GENOMIC DNA]</scope>
    <source>
        <strain evidence="3">CGMCC 1.15795</strain>
    </source>
</reference>
<sequence>MSTNDANNPMNSGTGAGANYGTSNTGTGLGNSGNLSTDSTTYGAGTDRDATQSGAAAAADDLVNPTAGHPGDDYSATAKGAAVAGTAGAAVGRGIDAVQNTADRAAHAVKDAVTGEEDSYREGSTTSGIFRDRSSAEKAYQSMHERGYSKDDVHLMMSNETRDTHFADGTHTELGDKAMEGAGVGSAIGGTAGAIIGAIAAIGTSVALPGLGLIIAGPIAAALAGAGAGGLTGGLVGALVGSGIPEEHAAEYEEGIKNGGIVMGVKPRNAEDSKYFEEQFKNNDADKVYRY</sequence>
<comment type="caution">
    <text evidence="2">The sequence shown here is derived from an EMBL/GenBank/DDBJ whole genome shotgun (WGS) entry which is preliminary data.</text>
</comment>
<accession>A0ABW4R020</accession>
<feature type="compositionally biased region" description="Low complexity" evidence="1">
    <location>
        <begin position="21"/>
        <end position="37"/>
    </location>
</feature>
<dbReference type="PANTHER" id="PTHR36109">
    <property type="entry name" value="MEMBRANE PROTEIN-RELATED"/>
    <property type="match status" value="1"/>
</dbReference>
<evidence type="ECO:0000313" key="2">
    <source>
        <dbReference type="EMBL" id="MFD1875022.1"/>
    </source>
</evidence>
<feature type="compositionally biased region" description="Polar residues" evidence="1">
    <location>
        <begin position="1"/>
        <end position="13"/>
    </location>
</feature>
<dbReference type="PANTHER" id="PTHR36109:SF2">
    <property type="entry name" value="MEMBRANE PROTEIN"/>
    <property type="match status" value="1"/>
</dbReference>
<feature type="region of interest" description="Disordered" evidence="1">
    <location>
        <begin position="1"/>
        <end position="55"/>
    </location>
</feature>
<keyword evidence="3" id="KW-1185">Reference proteome</keyword>
<proteinExistence type="predicted"/>
<evidence type="ECO:0000313" key="3">
    <source>
        <dbReference type="Proteomes" id="UP001597197"/>
    </source>
</evidence>
<dbReference type="InterPro" id="IPR052948">
    <property type="entry name" value="Low_temp-induced_all0457"/>
</dbReference>
<dbReference type="Proteomes" id="UP001597197">
    <property type="component" value="Unassembled WGS sequence"/>
</dbReference>
<dbReference type="RefSeq" id="WP_382317323.1">
    <property type="nucleotide sequence ID" value="NZ_JBHUFD010000018.1"/>
</dbReference>